<sequence>MNKFLFFLLFVAVSLGYIFEIDQLIARNFNPLTSIKKIYVNNAIKTQNNIERYFNQVTTIERLQQENQELKNYKELYHASHNELNSILEMLGETNFQKDDIKFSKVLSYIDFDNFTKVWLDYKKDDDSILGIISNGFAAGIVVNDNNRAKALLNGNDKCNYSIFVGKDKAPGIIHKAKNKNHLLAKYIPIWYKIKVGDEVVTSGMDNIFYEGIKVGKVVKIKKMQDMQTIEIEPYADVLKEKYFFVYKKTIEKKKEKELLETTNK</sequence>
<dbReference type="InterPro" id="IPR055342">
    <property type="entry name" value="MreC_beta-barrel_core"/>
</dbReference>
<organism evidence="2 3">
    <name type="scientific">Halarcobacter mediterraneus</name>
    <dbReference type="NCBI Taxonomy" id="2023153"/>
    <lineage>
        <taxon>Bacteria</taxon>
        <taxon>Pseudomonadati</taxon>
        <taxon>Campylobacterota</taxon>
        <taxon>Epsilonproteobacteria</taxon>
        <taxon>Campylobacterales</taxon>
        <taxon>Arcobacteraceae</taxon>
        <taxon>Halarcobacter</taxon>
    </lineage>
</organism>
<dbReference type="OrthoDB" id="5372414at2"/>
<dbReference type="EMBL" id="NXIE01000007">
    <property type="protein sequence ID" value="RXK11529.1"/>
    <property type="molecule type" value="Genomic_DNA"/>
</dbReference>
<dbReference type="AlphaFoldDB" id="A0A4Q1ASX6"/>
<accession>A0A4Q1ASX6</accession>
<proteinExistence type="predicted"/>
<evidence type="ECO:0000259" key="1">
    <source>
        <dbReference type="Pfam" id="PF04085"/>
    </source>
</evidence>
<comment type="caution">
    <text evidence="2">The sequence shown here is derived from an EMBL/GenBank/DDBJ whole genome shotgun (WGS) entry which is preliminary data.</text>
</comment>
<dbReference type="Pfam" id="PF04085">
    <property type="entry name" value="MreC"/>
    <property type="match status" value="1"/>
</dbReference>
<gene>
    <name evidence="2" type="ORF">CP965_13385</name>
</gene>
<reference evidence="2 3" key="1">
    <citation type="submission" date="2017-09" db="EMBL/GenBank/DDBJ databases">
        <title>Genomics of the genus Arcobacter.</title>
        <authorList>
            <person name="Perez-Cataluna A."/>
            <person name="Figueras M.J."/>
            <person name="Salas-Masso N."/>
        </authorList>
    </citation>
    <scope>NUCLEOTIDE SEQUENCE [LARGE SCALE GENOMIC DNA]</scope>
    <source>
        <strain evidence="2 3">F156-34</strain>
    </source>
</reference>
<dbReference type="GO" id="GO:0005886">
    <property type="term" value="C:plasma membrane"/>
    <property type="evidence" value="ECO:0007669"/>
    <property type="project" value="TreeGrafter"/>
</dbReference>
<dbReference type="PANTHER" id="PTHR34138:SF1">
    <property type="entry name" value="CELL SHAPE-DETERMINING PROTEIN MREC"/>
    <property type="match status" value="1"/>
</dbReference>
<dbReference type="Proteomes" id="UP000289718">
    <property type="component" value="Unassembled WGS sequence"/>
</dbReference>
<evidence type="ECO:0000313" key="2">
    <source>
        <dbReference type="EMBL" id="RXK11529.1"/>
    </source>
</evidence>
<dbReference type="InterPro" id="IPR007221">
    <property type="entry name" value="MreC"/>
</dbReference>
<dbReference type="RefSeq" id="WP_129062619.1">
    <property type="nucleotide sequence ID" value="NZ_NXIE01000007.1"/>
</dbReference>
<feature type="domain" description="Rod shape-determining protein MreC beta-barrel core" evidence="1">
    <location>
        <begin position="140"/>
        <end position="247"/>
    </location>
</feature>
<protein>
    <submittedName>
        <fullName evidence="2">Rod shape-determining protein MreC</fullName>
    </submittedName>
</protein>
<dbReference type="InterPro" id="IPR042175">
    <property type="entry name" value="Cell/Rod_MreC_2"/>
</dbReference>
<dbReference type="GO" id="GO:0008360">
    <property type="term" value="P:regulation of cell shape"/>
    <property type="evidence" value="ECO:0007669"/>
    <property type="project" value="InterPro"/>
</dbReference>
<dbReference type="Gene3D" id="2.40.10.350">
    <property type="entry name" value="Rod shape-determining protein MreC, domain 2"/>
    <property type="match status" value="1"/>
</dbReference>
<dbReference type="PANTHER" id="PTHR34138">
    <property type="entry name" value="CELL SHAPE-DETERMINING PROTEIN MREC"/>
    <property type="match status" value="1"/>
</dbReference>
<name>A0A4Q1ASX6_9BACT</name>
<evidence type="ECO:0000313" key="3">
    <source>
        <dbReference type="Proteomes" id="UP000289718"/>
    </source>
</evidence>
<dbReference type="NCBIfam" id="NF010507">
    <property type="entry name" value="PRK13922.10-6"/>
    <property type="match status" value="1"/>
</dbReference>
<keyword evidence="3" id="KW-1185">Reference proteome</keyword>